<proteinExistence type="predicted"/>
<protein>
    <recommendedName>
        <fullName evidence="3">CueP family metal-binding protein</fullName>
    </recommendedName>
</protein>
<dbReference type="Proteomes" id="UP000069697">
    <property type="component" value="Unassembled WGS sequence"/>
</dbReference>
<sequence length="180" mass="19999">MKKQMWIITSVAVVIVIGTYLFASNAGKDEPGTVSASNIRKLVEDISTGKETPESASINAKQLIVTDQDKKTTTYDLPENEFFLSIAPYVDQTHPCAIHSLTGCQGEMSNKEFSVTIHDSQGNTFMKDDVIKSGANGFMDFWVPRDRTYLIRIVRDGKVAETQLSTYENDNTCITTMQLS</sequence>
<dbReference type="EMBL" id="BCNV01000001">
    <property type="protein sequence ID" value="GAS83284.1"/>
    <property type="molecule type" value="Genomic_DNA"/>
</dbReference>
<evidence type="ECO:0008006" key="3">
    <source>
        <dbReference type="Google" id="ProtNLM"/>
    </source>
</evidence>
<gene>
    <name evidence="1" type="ORF">PAHA3_3362</name>
</gene>
<comment type="caution">
    <text evidence="1">The sequence shown here is derived from an EMBL/GenBank/DDBJ whole genome shotgun (WGS) entry which is preliminary data.</text>
</comment>
<dbReference type="Gene3D" id="2.60.40.3700">
    <property type="match status" value="1"/>
</dbReference>
<dbReference type="Pfam" id="PF21172">
    <property type="entry name" value="CueP"/>
    <property type="match status" value="1"/>
</dbReference>
<dbReference type="NCBIfam" id="NF038094">
    <property type="entry name" value="CueP_fam"/>
    <property type="match status" value="1"/>
</dbReference>
<organism evidence="1 2">
    <name type="scientific">Paenibacillus amylolyticus</name>
    <dbReference type="NCBI Taxonomy" id="1451"/>
    <lineage>
        <taxon>Bacteria</taxon>
        <taxon>Bacillati</taxon>
        <taxon>Bacillota</taxon>
        <taxon>Bacilli</taxon>
        <taxon>Bacillales</taxon>
        <taxon>Paenibacillaceae</taxon>
        <taxon>Paenibacillus</taxon>
    </lineage>
</organism>
<reference evidence="1 2" key="1">
    <citation type="journal article" date="2016" name="Genome Announc.">
        <title>Draft Genome Sequence of Paenibacillus amylolyticus Heshi-A3, Isolated from Fermented Rice Bran in a Japanese Fermented Seafood Dish.</title>
        <authorList>
            <person name="Akuzawa S."/>
            <person name="Nagaoka J."/>
            <person name="Kanekatsu M."/>
            <person name="Kubota E."/>
            <person name="Ohtake R."/>
            <person name="Suzuki T."/>
            <person name="Kanesaki Y."/>
        </authorList>
    </citation>
    <scope>NUCLEOTIDE SEQUENCE [LARGE SCALE GENOMIC DNA]</scope>
    <source>
        <strain evidence="1 2">Heshi-A3</strain>
    </source>
</reference>
<name>A0A124DY69_PAEAM</name>
<dbReference type="AlphaFoldDB" id="A0A124DY69"/>
<dbReference type="RefSeq" id="WP_235599452.1">
    <property type="nucleotide sequence ID" value="NZ_BCNV01000001.1"/>
</dbReference>
<evidence type="ECO:0000313" key="1">
    <source>
        <dbReference type="EMBL" id="GAS83284.1"/>
    </source>
</evidence>
<reference evidence="2" key="2">
    <citation type="submission" date="2016-01" db="EMBL/GenBank/DDBJ databases">
        <title>Draft Genome Sequence of Paenibacillus amylolyticus Heshi-A3 that Was Isolated from Fermented Rice Bran with Aging Salted Mackerel, Which Was Named Heshiko as Traditional Fermented Seafood in Japan.</title>
        <authorList>
            <person name="Akuzawa S."/>
            <person name="Nakagawa J."/>
            <person name="Kanekatsu T."/>
            <person name="Kubota E."/>
            <person name="Ohtake R."/>
            <person name="Suzuki T."/>
            <person name="Kanesaki Y."/>
        </authorList>
    </citation>
    <scope>NUCLEOTIDE SEQUENCE [LARGE SCALE GENOMIC DNA]</scope>
    <source>
        <strain evidence="2">Heshi-A3</strain>
    </source>
</reference>
<dbReference type="InterPro" id="IPR047808">
    <property type="entry name" value="CueP-like"/>
</dbReference>
<evidence type="ECO:0000313" key="2">
    <source>
        <dbReference type="Proteomes" id="UP000069697"/>
    </source>
</evidence>
<accession>A0A124DY69</accession>